<dbReference type="Proteomes" id="UP000037432">
    <property type="component" value="Unassembled WGS sequence"/>
</dbReference>
<comment type="caution">
    <text evidence="1">The sequence shown here is derived from an EMBL/GenBank/DDBJ whole genome shotgun (WGS) entry which is preliminary data.</text>
</comment>
<organism evidence="1 2">
    <name type="scientific">Streptomyces viridochromogenes</name>
    <dbReference type="NCBI Taxonomy" id="1938"/>
    <lineage>
        <taxon>Bacteria</taxon>
        <taxon>Bacillati</taxon>
        <taxon>Actinomycetota</taxon>
        <taxon>Actinomycetes</taxon>
        <taxon>Kitasatosporales</taxon>
        <taxon>Streptomycetaceae</taxon>
        <taxon>Streptomyces</taxon>
    </lineage>
</organism>
<reference evidence="1 2" key="1">
    <citation type="submission" date="2015-06" db="EMBL/GenBank/DDBJ databases">
        <authorList>
            <person name="Ju K.-S."/>
            <person name="Doroghazi J.R."/>
            <person name="Metcalf W.W."/>
        </authorList>
    </citation>
    <scope>NUCLEOTIDE SEQUENCE [LARGE SCALE GENOMIC DNA]</scope>
    <source>
        <strain evidence="1 2">NRRL 3414</strain>
    </source>
</reference>
<dbReference type="RefSeq" id="WP_048587057.1">
    <property type="nucleotide sequence ID" value="NZ_LFNT01000112.1"/>
</dbReference>
<dbReference type="EMBL" id="LFNT01000112">
    <property type="protein sequence ID" value="KMS67238.1"/>
    <property type="molecule type" value="Genomic_DNA"/>
</dbReference>
<accession>A0A0J7YVS3</accession>
<proteinExistence type="predicted"/>
<name>A0A0J7YVS3_STRVR</name>
<gene>
    <name evidence="1" type="ORF">ACM01_43530</name>
</gene>
<dbReference type="AlphaFoldDB" id="A0A0J7YVS3"/>
<sequence>MGETAAYEVWHGDLLVGALWDVSIDQPWILCRFVPGAGWDELGPLFAAQEEARRQHFPEHLIGAIAAVRDLGVELRPVAGGEPIRPWMIYLSEGRASFRY</sequence>
<evidence type="ECO:0000313" key="1">
    <source>
        <dbReference type="EMBL" id="KMS67238.1"/>
    </source>
</evidence>
<dbReference type="OrthoDB" id="3699147at2"/>
<dbReference type="PATRIC" id="fig|1938.3.peg.894"/>
<evidence type="ECO:0000313" key="2">
    <source>
        <dbReference type="Proteomes" id="UP000037432"/>
    </source>
</evidence>
<protein>
    <submittedName>
        <fullName evidence="1">Uncharacterized protein</fullName>
    </submittedName>
</protein>